<dbReference type="Pfam" id="PF00622">
    <property type="entry name" value="SPRY"/>
    <property type="match status" value="1"/>
</dbReference>
<reference evidence="6" key="1">
    <citation type="journal article" date="2014" name="Genome Biol.">
        <title>Genome analysis of a major urban malaria vector mosquito, Anopheles stephensi.</title>
        <authorList>
            <person name="Jiang X."/>
            <person name="Peery A."/>
            <person name="Hall A.B."/>
            <person name="Sharma A."/>
            <person name="Chen X.G."/>
            <person name="Waterhouse R.M."/>
            <person name="Komissarov A."/>
            <person name="Riehle M.M."/>
            <person name="Shouche Y."/>
            <person name="Sharakhova M.V."/>
            <person name="Lawson D."/>
            <person name="Pakpour N."/>
            <person name="Arensburger P."/>
            <person name="Davidson V.L."/>
            <person name="Eiglmeier K."/>
            <person name="Emrich S."/>
            <person name="George P."/>
            <person name="Kennedy R.C."/>
            <person name="Mane S.P."/>
            <person name="Maslen G."/>
            <person name="Oringanje C."/>
            <person name="Qi Y."/>
            <person name="Settlage R."/>
            <person name="Tojo M."/>
            <person name="Tubio J.M."/>
            <person name="Unger M.F."/>
            <person name="Wang B."/>
            <person name="Vernick K.D."/>
            <person name="Ribeiro J.M."/>
            <person name="James A.A."/>
            <person name="Michel K."/>
            <person name="Riehle M.A."/>
            <person name="Luckhart S."/>
            <person name="Sharakhov I.V."/>
            <person name="Tu Z."/>
        </authorList>
    </citation>
    <scope>NUCLEOTIDE SEQUENCE [LARGE SCALE GENOMIC DNA]</scope>
    <source>
        <strain evidence="6">Indian</strain>
    </source>
</reference>
<dbReference type="CDD" id="cd12889">
    <property type="entry name" value="SPRY_PRY_TRIM67_9"/>
    <property type="match status" value="1"/>
</dbReference>
<dbReference type="Gene3D" id="2.60.120.920">
    <property type="match status" value="1"/>
</dbReference>
<dbReference type="SMART" id="SM00449">
    <property type="entry name" value="SPRY"/>
    <property type="match status" value="1"/>
</dbReference>
<feature type="domain" description="Fibronectin type-III" evidence="4">
    <location>
        <begin position="124"/>
        <end position="217"/>
    </location>
</feature>
<dbReference type="VEuPathDB" id="VectorBase:ASTEI20_038157"/>
<sequence>MQQLSEKARSTTEFIQRLKGMSDKVTDSCIEFERLVTVQCEALIAAINARRDVLLDVIRSDKEAKIRTLKVGSMLINRVANTDMTWHQEVTNAAPRVSPIIDLTLDDSSVIRAIDNLNFIQMKLPLAPVIIPEDCSAENNSVTVAWQAPSHSFVQGYVLELDDGNGGEFREVYCGKETICTVDGLHFNSMYNARVKAFNNTGEGEYSELIGLQTAEGPKLPSRKRSDAVLKSYSSCYDYRAWSRDGLKQSQFIEDVANRTISQGAKVPLYSFSGADLTKEILVRLDADNLADYILSLRDDVKKKHTAIESLEQAKTELVKKSETLDEKLKALDEENRLLSAEIERIAACQEQQRETAQFDEQELAEISQMIIDLRDHNEDLEEEMVHLREQLKTFQTAAVTESPIGDSRANVEAENNFLKFKAKDYDRLESELALFKAEYDALTQQKRELAEEVQRSQQYRLRAVELKQNLKDELHRREACEEQIEMLVNMYEQQSVELNQLKGHTLGRSSRDRLFDESTDDQYGSQTTITEKIIENTDDQEVVEDRGVVEKRGDSSVKESSTCSNCPKHLQQIQELNAQIQKQNQNIEELNQTIKDQSQHIEQLKQQTQSLQVQSTSETKPIAADSTIHQQQIIDLRQELAECQRQLQQASENYATLRETSMADCKELGRLKLQLEQLTSGSPSDVTVGQLELLAANEKLNNLQEENEMLRADLTINKARVLELETKVQSLPSAPNQAENTHVGGGGTECCVEKAGKISELEQIISGLKDASSKAEGVTASNADENAKLVQKIATLEKELQERDQKLKTLQETTLPPPQSTPVETGVDSTQMETLLSQLAEKNSLIEQLQGKLNTLTVVAEGNASASGDDARACQEELAELRARLAGCEEDAMAKLLMPNPSKESRKSVRISDEVEQFEPLSIKEELDSGEDEKETEEIKPEPDEDESGNENNACNDADNEDDAYDDDDDDDDGSGVAVERNKLDSSFGKLEQLQDNLSKRHSMKARRSTMGVLGGGMRDCDCIQAIAFKIAQGGLELLLVAELYVLLQEICGAITRKNAVLGRNVTVLANSMTKCWQVITDARVMMNMELTDRTNHQSVVQSAESMNVPAEDNRSRTASHMVAWFTFDSVLSGGPCSGLNFSNENQTVSADGWEHRVALGSVGFSRGVHYWEFTIDKYTADTDPAFGVARLDVARDKMLGKDDKGFAMYIDRQRSWFQHNSVHERRVEGGISSGSTVGVLLDLERHTLHFIVNEMPQGSVAFRDLYGVFYPAVSVNRGVTLTLHTGLDAPRMDYH</sequence>
<reference evidence="5" key="2">
    <citation type="submission" date="2020-05" db="UniProtKB">
        <authorList>
            <consortium name="EnsemblMetazoa"/>
        </authorList>
    </citation>
    <scope>IDENTIFICATION</scope>
    <source>
        <strain evidence="5">Indian</strain>
    </source>
</reference>
<evidence type="ECO:0008006" key="7">
    <source>
        <dbReference type="Google" id="ProtNLM"/>
    </source>
</evidence>
<dbReference type="InterPro" id="IPR013320">
    <property type="entry name" value="ConA-like_dom_sf"/>
</dbReference>
<dbReference type="InterPro" id="IPR036116">
    <property type="entry name" value="FN3_sf"/>
</dbReference>
<dbReference type="VEuPathDB" id="VectorBase:ASTEI09498"/>
<feature type="coiled-coil region" evidence="1">
    <location>
        <begin position="787"/>
        <end position="892"/>
    </location>
</feature>
<proteinExistence type="predicted"/>
<feature type="compositionally biased region" description="Acidic residues" evidence="2">
    <location>
        <begin position="959"/>
        <end position="975"/>
    </location>
</feature>
<dbReference type="InterPro" id="IPR043136">
    <property type="entry name" value="B30.2/SPRY_sf"/>
</dbReference>
<dbReference type="VEuPathDB" id="VectorBase:ASTE002970"/>
<keyword evidence="6" id="KW-1185">Reference proteome</keyword>
<evidence type="ECO:0000256" key="1">
    <source>
        <dbReference type="SAM" id="Coils"/>
    </source>
</evidence>
<evidence type="ECO:0000259" key="3">
    <source>
        <dbReference type="PROSITE" id="PS50188"/>
    </source>
</evidence>
<dbReference type="PANTHER" id="PTHR24099">
    <property type="entry name" value="E3 UBIQUITIN-PROTEIN LIGASE TRIM36-RELATED"/>
    <property type="match status" value="1"/>
</dbReference>
<dbReference type="PROSITE" id="PS50188">
    <property type="entry name" value="B302_SPRY"/>
    <property type="match status" value="1"/>
</dbReference>
<dbReference type="GO" id="GO:0043005">
    <property type="term" value="C:neuron projection"/>
    <property type="evidence" value="ECO:0007669"/>
    <property type="project" value="TreeGrafter"/>
</dbReference>
<keyword evidence="1" id="KW-0175">Coiled coil</keyword>
<dbReference type="InterPro" id="IPR003877">
    <property type="entry name" value="SPRY_dom"/>
</dbReference>
<dbReference type="InterPro" id="IPR003961">
    <property type="entry name" value="FN3_dom"/>
</dbReference>
<dbReference type="SUPFAM" id="SSF49265">
    <property type="entry name" value="Fibronectin type III"/>
    <property type="match status" value="1"/>
</dbReference>
<evidence type="ECO:0000313" key="5">
    <source>
        <dbReference type="EnsemblMetazoa" id="ASTEI09498-PA"/>
    </source>
</evidence>
<dbReference type="InterPro" id="IPR050617">
    <property type="entry name" value="E3_ligase_FN3/SPRY"/>
</dbReference>
<dbReference type="GO" id="GO:0007411">
    <property type="term" value="P:axon guidance"/>
    <property type="evidence" value="ECO:0007669"/>
    <property type="project" value="TreeGrafter"/>
</dbReference>
<dbReference type="STRING" id="30069.A0A182YM14"/>
<dbReference type="EnsemblMetazoa" id="ASTEI09498-RA">
    <property type="protein sequence ID" value="ASTEI09498-PA"/>
    <property type="gene ID" value="ASTEI09498"/>
</dbReference>
<dbReference type="PANTHER" id="PTHR24099:SF15">
    <property type="entry name" value="E3 UBIQUITIN-PROTEIN LIGASE TRIM9"/>
    <property type="match status" value="1"/>
</dbReference>
<accession>A0A182YM14</accession>
<feature type="coiled-coil region" evidence="1">
    <location>
        <begin position="567"/>
        <end position="661"/>
    </location>
</feature>
<organism evidence="5 6">
    <name type="scientific">Anopheles stephensi</name>
    <name type="common">Indo-Pakistan malaria mosquito</name>
    <dbReference type="NCBI Taxonomy" id="30069"/>
    <lineage>
        <taxon>Eukaryota</taxon>
        <taxon>Metazoa</taxon>
        <taxon>Ecdysozoa</taxon>
        <taxon>Arthropoda</taxon>
        <taxon>Hexapoda</taxon>
        <taxon>Insecta</taxon>
        <taxon>Pterygota</taxon>
        <taxon>Neoptera</taxon>
        <taxon>Endopterygota</taxon>
        <taxon>Diptera</taxon>
        <taxon>Nematocera</taxon>
        <taxon>Culicoidea</taxon>
        <taxon>Culicidae</taxon>
        <taxon>Anophelinae</taxon>
        <taxon>Anopheles</taxon>
    </lineage>
</organism>
<dbReference type="InterPro" id="IPR013783">
    <property type="entry name" value="Ig-like_fold"/>
</dbReference>
<dbReference type="Proteomes" id="UP000076408">
    <property type="component" value="Unassembled WGS sequence"/>
</dbReference>
<evidence type="ECO:0000256" key="2">
    <source>
        <dbReference type="SAM" id="MobiDB-lite"/>
    </source>
</evidence>
<name>A0A182YM14_ANOST</name>
<evidence type="ECO:0000313" key="6">
    <source>
        <dbReference type="Proteomes" id="UP000076408"/>
    </source>
</evidence>
<feature type="region of interest" description="Disordered" evidence="2">
    <location>
        <begin position="897"/>
        <end position="983"/>
    </location>
</feature>
<dbReference type="VEuPathDB" id="VectorBase:ASTEI20_033884"/>
<feature type="compositionally biased region" description="Basic and acidic residues" evidence="2">
    <location>
        <begin position="904"/>
        <end position="914"/>
    </location>
</feature>
<feature type="coiled-coil region" evidence="1">
    <location>
        <begin position="687"/>
        <end position="721"/>
    </location>
</feature>
<dbReference type="SMART" id="SM00060">
    <property type="entry name" value="FN3"/>
    <property type="match status" value="1"/>
</dbReference>
<dbReference type="InterPro" id="IPR001870">
    <property type="entry name" value="B30.2/SPRY"/>
</dbReference>
<evidence type="ECO:0000259" key="4">
    <source>
        <dbReference type="PROSITE" id="PS50853"/>
    </source>
</evidence>
<dbReference type="Gene3D" id="2.60.40.10">
    <property type="entry name" value="Immunoglobulins"/>
    <property type="match status" value="1"/>
</dbReference>
<feature type="domain" description="B30.2/SPRY" evidence="3">
    <location>
        <begin position="1106"/>
        <end position="1294"/>
    </location>
</feature>
<dbReference type="CDD" id="cd00063">
    <property type="entry name" value="FN3"/>
    <property type="match status" value="1"/>
</dbReference>
<dbReference type="SUPFAM" id="SSF49899">
    <property type="entry name" value="Concanavalin A-like lectins/glucanases"/>
    <property type="match status" value="1"/>
</dbReference>
<dbReference type="Pfam" id="PF00041">
    <property type="entry name" value="fn3"/>
    <property type="match status" value="1"/>
</dbReference>
<protein>
    <recommendedName>
        <fullName evidence="7">B30.2/SPRY domain-containing protein</fullName>
    </recommendedName>
</protein>
<dbReference type="PROSITE" id="PS50853">
    <property type="entry name" value="FN3"/>
    <property type="match status" value="1"/>
</dbReference>
<feature type="coiled-coil region" evidence="1">
    <location>
        <begin position="308"/>
        <end position="484"/>
    </location>
</feature>